<accession>A0A927MQW0</accession>
<protein>
    <submittedName>
        <fullName evidence="2">Uncharacterized protein</fullName>
    </submittedName>
</protein>
<organism evidence="2 3">
    <name type="scientific">Actinopolymorpha pittospori</name>
    <dbReference type="NCBI Taxonomy" id="648752"/>
    <lineage>
        <taxon>Bacteria</taxon>
        <taxon>Bacillati</taxon>
        <taxon>Actinomycetota</taxon>
        <taxon>Actinomycetes</taxon>
        <taxon>Propionibacteriales</taxon>
        <taxon>Actinopolymorphaceae</taxon>
        <taxon>Actinopolymorpha</taxon>
    </lineage>
</organism>
<evidence type="ECO:0000313" key="3">
    <source>
        <dbReference type="Proteomes" id="UP000638648"/>
    </source>
</evidence>
<evidence type="ECO:0000256" key="1">
    <source>
        <dbReference type="SAM" id="MobiDB-lite"/>
    </source>
</evidence>
<dbReference type="RefSeq" id="WP_192748114.1">
    <property type="nucleotide sequence ID" value="NZ_JADBEM010000001.1"/>
</dbReference>
<comment type="caution">
    <text evidence="2">The sequence shown here is derived from an EMBL/GenBank/DDBJ whole genome shotgun (WGS) entry which is preliminary data.</text>
</comment>
<feature type="compositionally biased region" description="Basic and acidic residues" evidence="1">
    <location>
        <begin position="20"/>
        <end position="36"/>
    </location>
</feature>
<reference evidence="2" key="1">
    <citation type="submission" date="2020-10" db="EMBL/GenBank/DDBJ databases">
        <title>Sequencing the genomes of 1000 actinobacteria strains.</title>
        <authorList>
            <person name="Klenk H.-P."/>
        </authorList>
    </citation>
    <scope>NUCLEOTIDE SEQUENCE</scope>
    <source>
        <strain evidence="2">DSM 45354</strain>
    </source>
</reference>
<evidence type="ECO:0000313" key="2">
    <source>
        <dbReference type="EMBL" id="MBE1603238.1"/>
    </source>
</evidence>
<gene>
    <name evidence="2" type="ORF">HEB94_000086</name>
</gene>
<proteinExistence type="predicted"/>
<feature type="region of interest" description="Disordered" evidence="1">
    <location>
        <begin position="1"/>
        <end position="49"/>
    </location>
</feature>
<dbReference type="EMBL" id="JADBEM010000001">
    <property type="protein sequence ID" value="MBE1603238.1"/>
    <property type="molecule type" value="Genomic_DNA"/>
</dbReference>
<keyword evidence="3" id="KW-1185">Reference proteome</keyword>
<dbReference type="AlphaFoldDB" id="A0A927MQW0"/>
<dbReference type="Proteomes" id="UP000638648">
    <property type="component" value="Unassembled WGS sequence"/>
</dbReference>
<sequence length="65" mass="6580">MATKAPRGGIGAGAGEDADAEHPERRGENAAEDHTRAAQPPMSASGVVDEHGVLSSWLIPHGGPV</sequence>
<name>A0A927MQW0_9ACTN</name>